<accession>A0A136LXW8</accession>
<dbReference type="EMBL" id="JYNZ01000003">
    <property type="protein sequence ID" value="KXK26508.1"/>
    <property type="molecule type" value="Genomic_DNA"/>
</dbReference>
<dbReference type="InterPro" id="IPR008963">
    <property type="entry name" value="Purple_acid_Pase-like_N"/>
</dbReference>
<dbReference type="AlphaFoldDB" id="A0A136LXW8"/>
<evidence type="ECO:0000313" key="3">
    <source>
        <dbReference type="Proteomes" id="UP000070457"/>
    </source>
</evidence>
<gene>
    <name evidence="2" type="ORF">TR69_WS6001000512</name>
</gene>
<name>A0A136LXW8_9BACT</name>
<organism evidence="2 3">
    <name type="scientific">candidate division WS6 bacterium OLB20</name>
    <dbReference type="NCBI Taxonomy" id="1617426"/>
    <lineage>
        <taxon>Bacteria</taxon>
        <taxon>Candidatus Dojkabacteria</taxon>
    </lineage>
</organism>
<evidence type="ECO:0000259" key="1">
    <source>
        <dbReference type="Pfam" id="PF16656"/>
    </source>
</evidence>
<reference evidence="2 3" key="1">
    <citation type="submission" date="2015-02" db="EMBL/GenBank/DDBJ databases">
        <title>Improved understanding of the partial-nitritation anammox process through 23 genomes representing the majority of the microbial community.</title>
        <authorList>
            <person name="Speth D.R."/>
            <person name="In T Zandt M."/>
            <person name="Guerrero Cruz S."/>
            <person name="Jetten M.S."/>
            <person name="Dutilh B.E."/>
        </authorList>
    </citation>
    <scope>NUCLEOTIDE SEQUENCE [LARGE SCALE GENOMIC DNA]</scope>
    <source>
        <strain evidence="2">OLB20</strain>
    </source>
</reference>
<dbReference type="Gene3D" id="2.60.40.380">
    <property type="entry name" value="Purple acid phosphatase-like, N-terminal"/>
    <property type="match status" value="1"/>
</dbReference>
<dbReference type="Gene3D" id="2.60.40.10">
    <property type="entry name" value="Immunoglobulins"/>
    <property type="match status" value="1"/>
</dbReference>
<dbReference type="GO" id="GO:0046872">
    <property type="term" value="F:metal ion binding"/>
    <property type="evidence" value="ECO:0007669"/>
    <property type="project" value="InterPro"/>
</dbReference>
<feature type="domain" description="Purple acid phosphatase N-terminal" evidence="1">
    <location>
        <begin position="47"/>
        <end position="137"/>
    </location>
</feature>
<dbReference type="InterPro" id="IPR013783">
    <property type="entry name" value="Ig-like_fold"/>
</dbReference>
<dbReference type="InterPro" id="IPR003961">
    <property type="entry name" value="FN3_dom"/>
</dbReference>
<dbReference type="GO" id="GO:0003993">
    <property type="term" value="F:acid phosphatase activity"/>
    <property type="evidence" value="ECO:0007669"/>
    <property type="project" value="InterPro"/>
</dbReference>
<dbReference type="Pfam" id="PF16656">
    <property type="entry name" value="Pur_ac_phosph_N"/>
    <property type="match status" value="1"/>
</dbReference>
<dbReference type="PATRIC" id="fig|1617426.3.peg.510"/>
<proteinExistence type="predicted"/>
<evidence type="ECO:0000313" key="2">
    <source>
        <dbReference type="EMBL" id="KXK26508.1"/>
    </source>
</evidence>
<dbReference type="SUPFAM" id="SSF49363">
    <property type="entry name" value="Purple acid phosphatase, N-terminal domain"/>
    <property type="match status" value="1"/>
</dbReference>
<dbReference type="CDD" id="cd00063">
    <property type="entry name" value="FN3"/>
    <property type="match status" value="1"/>
</dbReference>
<dbReference type="Proteomes" id="UP000070457">
    <property type="component" value="Unassembled WGS sequence"/>
</dbReference>
<dbReference type="STRING" id="1617426.TR69_WS6001000512"/>
<dbReference type="InterPro" id="IPR015914">
    <property type="entry name" value="PAPs_N"/>
</dbReference>
<sequence>MRRREPSIISIIALLILVIGIPATIVAINLGFNPFAFASPTESPAELVVANVTDTSVTVSFLTPAAPTDALIKYGTAADALNLIASDTRDLTTGQSGAYRVHTFEISNLNPGTEYFFAPVIGGTTYNNGNTPYSFETFTTLDAPAVPNPKYGSVNPTSAGALVRAHAVNDGTVSTPISTLTADNGTFTFDAGSLRTQDGEVFDLQGAEVIAVIATEDNARGGVQFDASAQPGRVAITGNSTLAYSPVLTALPETGITATPTFTTGSSPTTTPTVTVTGQPTATVTATVTPTVTATTSPGEDDSVILTAAYSGGLEQTDSSAPHTVFISNLSVNGFTVNWLTKEPTTGAVVVSSQSTQYLDNRDTSSSQSARYTHMVDIDTSDADPGDLISFQLTSNNKTFSGIEDFRFSVTVPEISDSPPSPASIEGTVDTGFTRTIDRDLIIAGQGFGGGTTWSSIPAPQSGGFSLSYGDLVDPDTGSYVSPDQIRIVAYGEYNSSDTATADPDETVALDLEPGVSFTDLRQSRSYSSPPRFTGTAPAGSTVLIDVNGTEYSATADSGGQWRLSDLSSLTAGQNTISASAAGDIVATTFSLDLELLPDTAIENWGNLAAGALLVLAGLVIKRIITVTRYQQSRG</sequence>
<protein>
    <recommendedName>
        <fullName evidence="1">Purple acid phosphatase N-terminal domain-containing protein</fullName>
    </recommendedName>
</protein>
<comment type="caution">
    <text evidence="2">The sequence shown here is derived from an EMBL/GenBank/DDBJ whole genome shotgun (WGS) entry which is preliminary data.</text>
</comment>